<dbReference type="GeneTree" id="ENSGT00940000158693"/>
<sequence>MVGSEKEQSWIPKIFRKKTCTTFIVDSTDPGGTLCQCGRPRSAHPSVAVEDAFGAAVVTVWDSDLHTTEKPTDAYGDLDFQGAGRKASNFLRLSDRTDPATIYSLVTRTWGFRVPNLVVSVLGGSVGPTLQTWLQDLLRRGLVRAAQSTGAWIVTGGLHTGIGRHVGVAVRDHQTASTGDSKVVAMGVAPWGVVRNRENLVNPKGSFPARYQWHGDPEDGVQFPLDYNYSAFFLVDDGTHGRLGGENRFRLRFESYIAQQKTGLGGTGIDIPVFLLLINGDEKMLERIENATQAQLPCLLVAGSGGAADCLAEILEDTLAPGSGGGRRREVRDWIKRFFPKGDPEVLEAQVEKIMTRKELLTVYSAEDGPEEFETIVLKALVKACGSSEASAYLDELRLAVAWNRVDIAQSELFRGDIQWRSFHLEASLMDALLNDQPEFVRLLISHGLSLGRFLTPTRLAQLYSAAPSSSLIRSLLDQASHSHGGSTKTSAPKPSGEPQPPNVGQVLRMLLGETWAPRYHVGDAGDPHPGCGYGESESSGLLSDLVTPGRRLSAVVGQAPWNDLLLWALLLNRAQMAVYFWEMGSNAVASALGACLLLRVLARLETEAQEAARRKELAAKFEGLGVDLFGECYHSSEERASRLLLRRCPLWGDATCFQLAMQADARAFFAQDGIQSLLTQKWWGEMDSTTPIWALVLAFFCPPLIYTDLITFRKSEEESAQKDLMFDMDTDINGEGPAGLTPGLYDLGRTVLCLDYMVFTLRLLHIFTVNKQLGPKIVIVNKMMKDVFFFLFFLCVWLVAYGVATEGLLRPQDHDLPGILRRIFYRPYLQIFGQIPQEDMDVALMNHVNCSSEEGFWAHPPGPQAGSCVRVYANWLVVLLLIVFLLVANILLVNLLIAMFSHTFGKVQGNSDLYWKAQRYSLIREFHSRPALAPPLIIISHVRLLLRRFCKRRAHLPSSPVFERLLLSEEAERRLLTWESVQKENFLLARARDKRESDSERLKRTSQKVDTALKKLRQICEYEQRLKGLEQEVQYCSRVLGWVAEALSRSALLPPGGPPPPSPPVPKD</sequence>
<feature type="transmembrane region" description="Helical" evidence="9">
    <location>
        <begin position="873"/>
        <end position="898"/>
    </location>
</feature>
<dbReference type="Pfam" id="PF18139">
    <property type="entry name" value="LSDAT_euk"/>
    <property type="match status" value="1"/>
</dbReference>
<feature type="domain" description="Ion transport" evidence="10">
    <location>
        <begin position="760"/>
        <end position="910"/>
    </location>
</feature>
<dbReference type="Proteomes" id="UP000694387">
    <property type="component" value="Chromosome 26"/>
</dbReference>
<evidence type="ECO:0000256" key="9">
    <source>
        <dbReference type="SAM" id="Phobius"/>
    </source>
</evidence>
<evidence type="ECO:0000256" key="6">
    <source>
        <dbReference type="ARBA" id="ARBA00023136"/>
    </source>
</evidence>
<dbReference type="GO" id="GO:0099604">
    <property type="term" value="F:ligand-gated calcium channel activity"/>
    <property type="evidence" value="ECO:0007669"/>
    <property type="project" value="TreeGrafter"/>
</dbReference>
<keyword evidence="14" id="KW-1185">Reference proteome</keyword>
<evidence type="ECO:0000256" key="3">
    <source>
        <dbReference type="ARBA" id="ARBA00022692"/>
    </source>
</evidence>
<dbReference type="GO" id="GO:0005227">
    <property type="term" value="F:calcium-activated cation channel activity"/>
    <property type="evidence" value="ECO:0007669"/>
    <property type="project" value="TreeGrafter"/>
</dbReference>
<reference evidence="13" key="3">
    <citation type="submission" date="2025-09" db="UniProtKB">
        <authorList>
            <consortium name="Ensembl"/>
        </authorList>
    </citation>
    <scope>IDENTIFICATION</scope>
</reference>
<keyword evidence="2" id="KW-0813">Transport</keyword>
<evidence type="ECO:0000256" key="7">
    <source>
        <dbReference type="ARBA" id="ARBA00023303"/>
    </source>
</evidence>
<keyword evidence="4 9" id="KW-1133">Transmembrane helix</keyword>
<feature type="domain" description="TRPM SLOG" evidence="11">
    <location>
        <begin position="89"/>
        <end position="322"/>
    </location>
</feature>
<evidence type="ECO:0000259" key="12">
    <source>
        <dbReference type="Pfam" id="PF25508"/>
    </source>
</evidence>
<accession>A0A8C4LE93</accession>
<keyword evidence="5" id="KW-0406">Ion transport</keyword>
<comment type="subcellular location">
    <subcellularLocation>
        <location evidence="1">Membrane</location>
        <topology evidence="1">Multi-pass membrane protein</topology>
    </subcellularLocation>
</comment>
<evidence type="ECO:0000256" key="1">
    <source>
        <dbReference type="ARBA" id="ARBA00004141"/>
    </source>
</evidence>
<reference evidence="13 14" key="1">
    <citation type="journal article" date="2020" name="Nat. Commun.">
        <title>Donkey genomes provide new insights into domestication and selection for coat color.</title>
        <authorList>
            <person name="Wang"/>
            <person name="C."/>
            <person name="Li"/>
            <person name="H."/>
            <person name="Guo"/>
            <person name="Y."/>
            <person name="Huang"/>
            <person name="J."/>
            <person name="Sun"/>
            <person name="Y."/>
            <person name="Min"/>
            <person name="J."/>
            <person name="Wang"/>
            <person name="J."/>
            <person name="Fang"/>
            <person name="X."/>
            <person name="Zhao"/>
            <person name="Z."/>
            <person name="Wang"/>
            <person name="S."/>
            <person name="Zhang"/>
            <person name="Y."/>
            <person name="Liu"/>
            <person name="Q."/>
            <person name="Jiang"/>
            <person name="Q."/>
            <person name="Wang"/>
            <person name="X."/>
            <person name="Guo"/>
            <person name="Y."/>
            <person name="Yang"/>
            <person name="C."/>
            <person name="Wang"/>
            <person name="Y."/>
            <person name="Tian"/>
            <person name="F."/>
            <person name="Zhuang"/>
            <person name="G."/>
            <person name="Fan"/>
            <person name="Y."/>
            <person name="Gao"/>
            <person name="Q."/>
            <person name="Li"/>
            <person name="Y."/>
            <person name="Ju"/>
            <person name="Z."/>
            <person name="Li"/>
            <person name="J."/>
            <person name="Li"/>
            <person name="R."/>
            <person name="Hou"/>
            <person name="M."/>
            <person name="Yang"/>
            <person name="G."/>
            <person name="Liu"/>
            <person name="G."/>
            <person name="Liu"/>
            <person name="W."/>
            <person name="Guo"/>
            <person name="J."/>
            <person name="Pan"/>
            <person name="S."/>
            <person name="Fan"/>
            <person name="G."/>
            <person name="Zhang"/>
            <person name="W."/>
            <person name="Zhang"/>
            <person name="R."/>
            <person name="Yu"/>
            <person name="J."/>
            <person name="Zhang"/>
            <person name="X."/>
            <person name="Yin"/>
            <person name="Q."/>
            <person name="Ji"/>
            <person name="C."/>
            <person name="Jin"/>
            <person name="Y."/>
            <person name="Yue"/>
            <person name="G."/>
            <person name="Liu"/>
            <person name="M."/>
            <person name="Xu"/>
            <person name="J."/>
            <person name="Liu"/>
            <person name="S."/>
            <person name="Jordana"/>
            <person name="J."/>
            <person name="Noce"/>
            <person name="A."/>
            <person name="Amills"/>
            <person name="M."/>
            <person name="Wu"/>
            <person name="D.D."/>
            <person name="Li"/>
            <person name="S."/>
            <person name="Zhou"/>
            <person name="X. and Zhong"/>
            <person name="J."/>
        </authorList>
    </citation>
    <scope>NUCLEOTIDE SEQUENCE [LARGE SCALE GENOMIC DNA]</scope>
</reference>
<name>A0A8C4LE93_EQUAS</name>
<organism evidence="13 14">
    <name type="scientific">Equus asinus</name>
    <name type="common">Donkey</name>
    <name type="synonym">Equus africanus asinus</name>
    <dbReference type="NCBI Taxonomy" id="9793"/>
    <lineage>
        <taxon>Eukaryota</taxon>
        <taxon>Metazoa</taxon>
        <taxon>Chordata</taxon>
        <taxon>Craniata</taxon>
        <taxon>Vertebrata</taxon>
        <taxon>Euteleostomi</taxon>
        <taxon>Mammalia</taxon>
        <taxon>Eutheria</taxon>
        <taxon>Laurasiatheria</taxon>
        <taxon>Perissodactyla</taxon>
        <taxon>Equidae</taxon>
        <taxon>Equus</taxon>
    </lineage>
</organism>
<dbReference type="InterPro" id="IPR050927">
    <property type="entry name" value="TRPM"/>
</dbReference>
<reference evidence="13" key="2">
    <citation type="submission" date="2025-08" db="UniProtKB">
        <authorList>
            <consortium name="Ensembl"/>
        </authorList>
    </citation>
    <scope>IDENTIFICATION</scope>
</reference>
<evidence type="ECO:0000313" key="13">
    <source>
        <dbReference type="Ensembl" id="ENSEASP00005006705.2"/>
    </source>
</evidence>
<dbReference type="SUPFAM" id="SSF140860">
    <property type="entry name" value="Pseudo ankyrin repeat-like"/>
    <property type="match status" value="1"/>
</dbReference>
<dbReference type="AlphaFoldDB" id="A0A8C4LE93"/>
<evidence type="ECO:0000313" key="14">
    <source>
        <dbReference type="Proteomes" id="UP000694387"/>
    </source>
</evidence>
<dbReference type="Ensembl" id="ENSEAST00005007331.2">
    <property type="protein sequence ID" value="ENSEASP00005006705.2"/>
    <property type="gene ID" value="ENSEASG00005004950.2"/>
</dbReference>
<feature type="domain" description="TRPM-like" evidence="12">
    <location>
        <begin position="412"/>
        <end position="672"/>
    </location>
</feature>
<evidence type="ECO:0000256" key="5">
    <source>
        <dbReference type="ARBA" id="ARBA00023065"/>
    </source>
</evidence>
<feature type="compositionally biased region" description="Polar residues" evidence="8">
    <location>
        <begin position="481"/>
        <end position="493"/>
    </location>
</feature>
<evidence type="ECO:0000256" key="4">
    <source>
        <dbReference type="ARBA" id="ARBA00022989"/>
    </source>
</evidence>
<gene>
    <name evidence="13" type="primary">TRPM4</name>
</gene>
<keyword evidence="7" id="KW-0407">Ion channel</keyword>
<keyword evidence="3 9" id="KW-0812">Transmembrane</keyword>
<dbReference type="Pfam" id="PF25508">
    <property type="entry name" value="TRPM2"/>
    <property type="match status" value="1"/>
</dbReference>
<keyword evidence="6 9" id="KW-0472">Membrane</keyword>
<feature type="transmembrane region" description="Helical" evidence="9">
    <location>
        <begin position="788"/>
        <end position="805"/>
    </location>
</feature>
<evidence type="ECO:0000256" key="8">
    <source>
        <dbReference type="SAM" id="MobiDB-lite"/>
    </source>
</evidence>
<dbReference type="InterPro" id="IPR057366">
    <property type="entry name" value="TRPM-like"/>
</dbReference>
<dbReference type="Pfam" id="PF00520">
    <property type="entry name" value="Ion_trans"/>
    <property type="match status" value="1"/>
</dbReference>
<dbReference type="GO" id="GO:0005886">
    <property type="term" value="C:plasma membrane"/>
    <property type="evidence" value="ECO:0007669"/>
    <property type="project" value="TreeGrafter"/>
</dbReference>
<evidence type="ECO:0000259" key="10">
    <source>
        <dbReference type="Pfam" id="PF00520"/>
    </source>
</evidence>
<protein>
    <submittedName>
        <fullName evidence="13">Transient receptor potential cation channel subfamily M member 4</fullName>
    </submittedName>
</protein>
<dbReference type="PANTHER" id="PTHR13800">
    <property type="entry name" value="TRANSIENT RECEPTOR POTENTIAL CATION CHANNEL, SUBFAMILY M, MEMBER 6"/>
    <property type="match status" value="1"/>
</dbReference>
<evidence type="ECO:0000259" key="11">
    <source>
        <dbReference type="Pfam" id="PF18139"/>
    </source>
</evidence>
<feature type="region of interest" description="Disordered" evidence="8">
    <location>
        <begin position="481"/>
        <end position="504"/>
    </location>
</feature>
<dbReference type="InterPro" id="IPR041491">
    <property type="entry name" value="TRPM_SLOG"/>
</dbReference>
<feature type="transmembrane region" description="Helical" evidence="9">
    <location>
        <begin position="693"/>
        <end position="713"/>
    </location>
</feature>
<dbReference type="InterPro" id="IPR005821">
    <property type="entry name" value="Ion_trans_dom"/>
</dbReference>
<proteinExistence type="predicted"/>
<evidence type="ECO:0000256" key="2">
    <source>
        <dbReference type="ARBA" id="ARBA00022448"/>
    </source>
</evidence>
<dbReference type="PANTHER" id="PTHR13800:SF6">
    <property type="entry name" value="TRANSIENT RECEPTOR POTENTIAL CATION CHANNEL SUBFAMILY M MEMBER 4"/>
    <property type="match status" value="1"/>
</dbReference>